<dbReference type="AlphaFoldDB" id="A0A3M7Q046"/>
<reference evidence="1 2" key="1">
    <citation type="journal article" date="2018" name="Sci. Rep.">
        <title>Genomic signatures of local adaptation to the degree of environmental predictability in rotifers.</title>
        <authorList>
            <person name="Franch-Gras L."/>
            <person name="Hahn C."/>
            <person name="Garcia-Roger E.M."/>
            <person name="Carmona M.J."/>
            <person name="Serra M."/>
            <person name="Gomez A."/>
        </authorList>
    </citation>
    <scope>NUCLEOTIDE SEQUENCE [LARGE SCALE GENOMIC DNA]</scope>
    <source>
        <strain evidence="1">HYR1</strain>
    </source>
</reference>
<proteinExistence type="predicted"/>
<dbReference type="Proteomes" id="UP000276133">
    <property type="component" value="Unassembled WGS sequence"/>
</dbReference>
<evidence type="ECO:0000313" key="1">
    <source>
        <dbReference type="EMBL" id="RNA04643.1"/>
    </source>
</evidence>
<accession>A0A3M7Q046</accession>
<dbReference type="EMBL" id="REGN01008018">
    <property type="protein sequence ID" value="RNA04643.1"/>
    <property type="molecule type" value="Genomic_DNA"/>
</dbReference>
<comment type="caution">
    <text evidence="1">The sequence shown here is derived from an EMBL/GenBank/DDBJ whole genome shotgun (WGS) entry which is preliminary data.</text>
</comment>
<keyword evidence="2" id="KW-1185">Reference proteome</keyword>
<evidence type="ECO:0000313" key="2">
    <source>
        <dbReference type="Proteomes" id="UP000276133"/>
    </source>
</evidence>
<protein>
    <submittedName>
        <fullName evidence="1">Uncharacterized protein</fullName>
    </submittedName>
</protein>
<organism evidence="1 2">
    <name type="scientific">Brachionus plicatilis</name>
    <name type="common">Marine rotifer</name>
    <name type="synonym">Brachionus muelleri</name>
    <dbReference type="NCBI Taxonomy" id="10195"/>
    <lineage>
        <taxon>Eukaryota</taxon>
        <taxon>Metazoa</taxon>
        <taxon>Spiralia</taxon>
        <taxon>Gnathifera</taxon>
        <taxon>Rotifera</taxon>
        <taxon>Eurotatoria</taxon>
        <taxon>Monogononta</taxon>
        <taxon>Pseudotrocha</taxon>
        <taxon>Ploima</taxon>
        <taxon>Brachionidae</taxon>
        <taxon>Brachionus</taxon>
    </lineage>
</organism>
<name>A0A3M7Q046_BRAPC</name>
<sequence length="94" mass="11240">MIVLILKFDMKFQFAISSPKYNLRKRKTKKFKKSQKMSKFSKKVKKKMKKNQFYVGVIIFDIIYQISQNPSNFFAIYILNGIDIFKTIEAIQFP</sequence>
<gene>
    <name evidence="1" type="ORF">BpHYR1_049816</name>
</gene>